<accession>A0A143PR51</accession>
<protein>
    <recommendedName>
        <fullName evidence="1">BFN domain-containing protein</fullName>
    </recommendedName>
</protein>
<name>A0A143PR51_LUTPR</name>
<organism evidence="2 3">
    <name type="scientific">Luteitalea pratensis</name>
    <dbReference type="NCBI Taxonomy" id="1855912"/>
    <lineage>
        <taxon>Bacteria</taxon>
        <taxon>Pseudomonadati</taxon>
        <taxon>Acidobacteriota</taxon>
        <taxon>Vicinamibacteria</taxon>
        <taxon>Vicinamibacterales</taxon>
        <taxon>Vicinamibacteraceae</taxon>
        <taxon>Luteitalea</taxon>
    </lineage>
</organism>
<dbReference type="PANTHER" id="PTHR15160:SF1">
    <property type="entry name" value="VON HIPPEL-LINDAU DISEASE TUMOR SUPPRESSOR"/>
    <property type="match status" value="1"/>
</dbReference>
<dbReference type="InterPro" id="IPR003729">
    <property type="entry name" value="Bi_nuclease_dom"/>
</dbReference>
<dbReference type="PROSITE" id="PS51658">
    <property type="entry name" value="BFN"/>
    <property type="match status" value="1"/>
</dbReference>
<dbReference type="PANTHER" id="PTHR15160">
    <property type="entry name" value="VON HIPPEL-LINDAU PROTEIN"/>
    <property type="match status" value="1"/>
</dbReference>
<sequence length="160" mass="17905">MPVRMLIKGLMMDPVTNMPILVLRDEAGERTLPIWIGMFEAHAVALQLENSGSPRPMTHDLLKHMIEALGGTVTEVHITDVREGTFYALIYLNANGDQVAVDSRPSDALALALRTRAPVYVAEHVLTDTRPLDTPTSQDTERLQHWLESLDPDEMGKYKM</sequence>
<dbReference type="InterPro" id="IPR036104">
    <property type="entry name" value="BFN_sf"/>
</dbReference>
<keyword evidence="3" id="KW-1185">Reference proteome</keyword>
<evidence type="ECO:0000313" key="2">
    <source>
        <dbReference type="EMBL" id="AMY10279.1"/>
    </source>
</evidence>
<dbReference type="EMBL" id="CP015136">
    <property type="protein sequence ID" value="AMY10279.1"/>
    <property type="molecule type" value="Genomic_DNA"/>
</dbReference>
<dbReference type="Gene3D" id="3.10.690.10">
    <property type="entry name" value="Bifunctional nuclease domain"/>
    <property type="match status" value="1"/>
</dbReference>
<dbReference type="SUPFAM" id="SSF103256">
    <property type="entry name" value="Hypothetical protein TM0160"/>
    <property type="match status" value="1"/>
</dbReference>
<dbReference type="OrthoDB" id="9788698at2"/>
<dbReference type="STRING" id="1855912.LuPra_03509"/>
<dbReference type="KEGG" id="abac:LuPra_03509"/>
<dbReference type="GO" id="GO:0004518">
    <property type="term" value="F:nuclease activity"/>
    <property type="evidence" value="ECO:0007669"/>
    <property type="project" value="InterPro"/>
</dbReference>
<reference evidence="2 3" key="1">
    <citation type="journal article" date="2016" name="Genome Announc.">
        <title>First Complete Genome Sequence of a Subdivision 6 Acidobacterium Strain.</title>
        <authorList>
            <person name="Huang S."/>
            <person name="Vieira S."/>
            <person name="Bunk B."/>
            <person name="Riedel T."/>
            <person name="Sproer C."/>
            <person name="Overmann J."/>
        </authorList>
    </citation>
    <scope>NUCLEOTIDE SEQUENCE [LARGE SCALE GENOMIC DNA]</scope>
    <source>
        <strain evidence="3">DSM 100886 HEG_-6_39</strain>
    </source>
</reference>
<dbReference type="RefSeq" id="WP_110171933.1">
    <property type="nucleotide sequence ID" value="NZ_CP015136.1"/>
</dbReference>
<gene>
    <name evidence="2" type="ORF">LuPra_03509</name>
</gene>
<reference evidence="3" key="2">
    <citation type="submission" date="2016-04" db="EMBL/GenBank/DDBJ databases">
        <title>First Complete Genome Sequence of a Subdivision 6 Acidobacterium.</title>
        <authorList>
            <person name="Huang S."/>
            <person name="Vieira S."/>
            <person name="Bunk B."/>
            <person name="Riedel T."/>
            <person name="Sproeer C."/>
            <person name="Overmann J."/>
        </authorList>
    </citation>
    <scope>NUCLEOTIDE SEQUENCE [LARGE SCALE GENOMIC DNA]</scope>
    <source>
        <strain evidence="3">DSM 100886 HEG_-6_39</strain>
    </source>
</reference>
<evidence type="ECO:0000313" key="3">
    <source>
        <dbReference type="Proteomes" id="UP000076079"/>
    </source>
</evidence>
<dbReference type="Pfam" id="PF02577">
    <property type="entry name" value="BFN_dom"/>
    <property type="match status" value="1"/>
</dbReference>
<dbReference type="Proteomes" id="UP000076079">
    <property type="component" value="Chromosome"/>
</dbReference>
<evidence type="ECO:0000259" key="1">
    <source>
        <dbReference type="PROSITE" id="PS51658"/>
    </source>
</evidence>
<feature type="domain" description="BFN" evidence="1">
    <location>
        <begin position="2"/>
        <end position="133"/>
    </location>
</feature>
<dbReference type="AlphaFoldDB" id="A0A143PR51"/>
<proteinExistence type="predicted"/>